<comment type="subcellular location">
    <subcellularLocation>
        <location evidence="1">Golgi apparatus membrane</location>
        <topology evidence="1">Multi-pass membrane protein</topology>
    </subcellularLocation>
</comment>
<accession>A0A168MIU4</accession>
<keyword evidence="7" id="KW-0333">Golgi apparatus</keyword>
<evidence type="ECO:0000256" key="5">
    <source>
        <dbReference type="ARBA" id="ARBA00022927"/>
    </source>
</evidence>
<protein>
    <recommendedName>
        <fullName evidence="13">Protein SYS1</fullName>
    </recommendedName>
</protein>
<feature type="region of interest" description="Disordered" evidence="9">
    <location>
        <begin position="241"/>
        <end position="266"/>
    </location>
</feature>
<evidence type="ECO:0000256" key="10">
    <source>
        <dbReference type="SAM" id="Phobius"/>
    </source>
</evidence>
<keyword evidence="5" id="KW-0653">Protein transport</keyword>
<dbReference type="GO" id="GO:0034067">
    <property type="term" value="P:protein localization to Golgi apparatus"/>
    <property type="evidence" value="ECO:0007669"/>
    <property type="project" value="TreeGrafter"/>
</dbReference>
<gene>
    <name evidence="11" type="primary">ABSGL_04149.1 scaffold 5122</name>
</gene>
<proteinExistence type="inferred from homology"/>
<evidence type="ECO:0000256" key="9">
    <source>
        <dbReference type="SAM" id="MobiDB-lite"/>
    </source>
</evidence>
<feature type="compositionally biased region" description="Polar residues" evidence="9">
    <location>
        <begin position="184"/>
        <end position="198"/>
    </location>
</feature>
<evidence type="ECO:0008006" key="13">
    <source>
        <dbReference type="Google" id="ProtNLM"/>
    </source>
</evidence>
<keyword evidence="4 10" id="KW-0812">Transmembrane</keyword>
<dbReference type="GO" id="GO:0006895">
    <property type="term" value="P:Golgi to endosome transport"/>
    <property type="evidence" value="ECO:0007669"/>
    <property type="project" value="TreeGrafter"/>
</dbReference>
<dbReference type="EMBL" id="LT552246">
    <property type="protein sequence ID" value="SAL98598.1"/>
    <property type="molecule type" value="Genomic_DNA"/>
</dbReference>
<feature type="transmembrane region" description="Helical" evidence="10">
    <location>
        <begin position="61"/>
        <end position="84"/>
    </location>
</feature>
<dbReference type="GO" id="GO:0005829">
    <property type="term" value="C:cytosol"/>
    <property type="evidence" value="ECO:0007669"/>
    <property type="project" value="GOC"/>
</dbReference>
<feature type="transmembrane region" description="Helical" evidence="10">
    <location>
        <begin position="116"/>
        <end position="138"/>
    </location>
</feature>
<evidence type="ECO:0000256" key="1">
    <source>
        <dbReference type="ARBA" id="ARBA00004653"/>
    </source>
</evidence>
<organism evidence="11">
    <name type="scientific">Absidia glauca</name>
    <name type="common">Pin mould</name>
    <dbReference type="NCBI Taxonomy" id="4829"/>
    <lineage>
        <taxon>Eukaryota</taxon>
        <taxon>Fungi</taxon>
        <taxon>Fungi incertae sedis</taxon>
        <taxon>Mucoromycota</taxon>
        <taxon>Mucoromycotina</taxon>
        <taxon>Mucoromycetes</taxon>
        <taxon>Mucorales</taxon>
        <taxon>Cunninghamellaceae</taxon>
        <taxon>Absidia</taxon>
    </lineage>
</organism>
<feature type="transmembrane region" description="Helical" evidence="10">
    <location>
        <begin position="12"/>
        <end position="38"/>
    </location>
</feature>
<dbReference type="STRING" id="4829.A0A168MIU4"/>
<dbReference type="GO" id="GO:0043001">
    <property type="term" value="P:Golgi to plasma membrane protein transport"/>
    <property type="evidence" value="ECO:0007669"/>
    <property type="project" value="TreeGrafter"/>
</dbReference>
<name>A0A168MIU4_ABSGL</name>
<dbReference type="Pfam" id="PF09801">
    <property type="entry name" value="SYS1"/>
    <property type="match status" value="1"/>
</dbReference>
<dbReference type="OMA" id="ACMRYEM"/>
<dbReference type="InParanoid" id="A0A168MIU4"/>
<reference evidence="11" key="1">
    <citation type="submission" date="2016-04" db="EMBL/GenBank/DDBJ databases">
        <authorList>
            <person name="Evans L.H."/>
            <person name="Alamgir A."/>
            <person name="Owens N."/>
            <person name="Weber N.D."/>
            <person name="Virtaneva K."/>
            <person name="Barbian K."/>
            <person name="Babar A."/>
            <person name="Rosenke K."/>
        </authorList>
    </citation>
    <scope>NUCLEOTIDE SEQUENCE [LARGE SCALE GENOMIC DNA]</scope>
    <source>
        <strain evidence="11">CBS 101.48</strain>
    </source>
</reference>
<dbReference type="GO" id="GO:0000139">
    <property type="term" value="C:Golgi membrane"/>
    <property type="evidence" value="ECO:0007669"/>
    <property type="project" value="UniProtKB-SubCell"/>
</dbReference>
<keyword evidence="3" id="KW-0813">Transport</keyword>
<sequence>MASTFRITAWDPILIIAQIFSLQTIYYITLSFLLWVTLSLSGISVTLDAIFQTTSLQTDNVFGWTLGFVLIVNAVVSIPLLVVIVQRAKQVLDFVVTLHVFHLLGCWIHSRHFPSTVTWWLVQSTALLVMTLGGEWACMRYEMKPILLGNSSSKSGSDVDIRANNKDAPESGVFAELQVEGVLNNTENDPSSSSSIQGGITKKSKRKTSDAEKNRQQQSGGPEGPLIAIVGLAKKKILDKSQKWIPSTSQGPKDYETIPMDNIDNS</sequence>
<dbReference type="GO" id="GO:0005802">
    <property type="term" value="C:trans-Golgi network"/>
    <property type="evidence" value="ECO:0007669"/>
    <property type="project" value="TreeGrafter"/>
</dbReference>
<keyword evidence="12" id="KW-1185">Reference proteome</keyword>
<dbReference type="InterPro" id="IPR019185">
    <property type="entry name" value="Integral_membrane_SYS1-rel"/>
</dbReference>
<keyword evidence="6 10" id="KW-1133">Transmembrane helix</keyword>
<evidence type="ECO:0000256" key="4">
    <source>
        <dbReference type="ARBA" id="ARBA00022692"/>
    </source>
</evidence>
<dbReference type="PANTHER" id="PTHR12952">
    <property type="entry name" value="SYS1"/>
    <property type="match status" value="1"/>
</dbReference>
<evidence type="ECO:0000256" key="8">
    <source>
        <dbReference type="ARBA" id="ARBA00023136"/>
    </source>
</evidence>
<evidence type="ECO:0000256" key="6">
    <source>
        <dbReference type="ARBA" id="ARBA00022989"/>
    </source>
</evidence>
<evidence type="ECO:0000256" key="2">
    <source>
        <dbReference type="ARBA" id="ARBA00008160"/>
    </source>
</evidence>
<feature type="region of interest" description="Disordered" evidence="9">
    <location>
        <begin position="184"/>
        <end position="226"/>
    </location>
</feature>
<evidence type="ECO:0000313" key="11">
    <source>
        <dbReference type="EMBL" id="SAL98598.1"/>
    </source>
</evidence>
<dbReference type="PANTHER" id="PTHR12952:SF0">
    <property type="entry name" value="PROTEIN SYS1 HOMOLOG"/>
    <property type="match status" value="1"/>
</dbReference>
<feature type="transmembrane region" description="Helical" evidence="10">
    <location>
        <begin position="91"/>
        <end position="110"/>
    </location>
</feature>
<dbReference type="AlphaFoldDB" id="A0A168MIU4"/>
<evidence type="ECO:0000256" key="3">
    <source>
        <dbReference type="ARBA" id="ARBA00022448"/>
    </source>
</evidence>
<evidence type="ECO:0000256" key="7">
    <source>
        <dbReference type="ARBA" id="ARBA00023034"/>
    </source>
</evidence>
<keyword evidence="8 10" id="KW-0472">Membrane</keyword>
<dbReference type="Proteomes" id="UP000078561">
    <property type="component" value="Unassembled WGS sequence"/>
</dbReference>
<evidence type="ECO:0000313" key="12">
    <source>
        <dbReference type="Proteomes" id="UP000078561"/>
    </source>
</evidence>
<dbReference type="OrthoDB" id="542931at2759"/>
<comment type="similarity">
    <text evidence="2">Belongs to the SYS1 family.</text>
</comment>